<sequence length="270" mass="30854">MDSSSIKNEPEMNSFKISGIQKIAAVLVGFAILFSVYHFPEILQNHYQKPLILLFESCMLLFTFVAFIIGKQKFKNGFRMYGLGGFRQHLGNLAKGLIIGIVISVLANLIPVWLGWSEMSVHLDWNQVLFQILLFAIGTLLPSLAEDILTRGYLKAFWPERWNTNRLILLSAVVYVLNHIFRINKPDVMLYLFILGLFLMWAFIATGSLWLTLGIHWGSNIAYQFFTNVVTTDSLKETGMENYILAGCYALGFGLVIVLYKKHFFNYKTD</sequence>
<dbReference type="GO" id="GO:0004175">
    <property type="term" value="F:endopeptidase activity"/>
    <property type="evidence" value="ECO:0007669"/>
    <property type="project" value="UniProtKB-ARBA"/>
</dbReference>
<name>A0A5K7S4C2_9BACT</name>
<dbReference type="EMBL" id="AP018694">
    <property type="protein sequence ID" value="BBE16349.1"/>
    <property type="molecule type" value="Genomic_DNA"/>
</dbReference>
<evidence type="ECO:0000256" key="1">
    <source>
        <dbReference type="SAM" id="Phobius"/>
    </source>
</evidence>
<dbReference type="Proteomes" id="UP001193389">
    <property type="component" value="Chromosome"/>
</dbReference>
<keyword evidence="1" id="KW-1133">Transmembrane helix</keyword>
<organism evidence="3 4">
    <name type="scientific">Aquipluma nitroreducens</name>
    <dbReference type="NCBI Taxonomy" id="2010828"/>
    <lineage>
        <taxon>Bacteria</taxon>
        <taxon>Pseudomonadati</taxon>
        <taxon>Bacteroidota</taxon>
        <taxon>Bacteroidia</taxon>
        <taxon>Marinilabiliales</taxon>
        <taxon>Prolixibacteraceae</taxon>
        <taxon>Aquipluma</taxon>
    </lineage>
</organism>
<evidence type="ECO:0000259" key="2">
    <source>
        <dbReference type="Pfam" id="PF02517"/>
    </source>
</evidence>
<accession>A0A5K7S4C2</accession>
<dbReference type="GO" id="GO:0080120">
    <property type="term" value="P:CAAX-box protein maturation"/>
    <property type="evidence" value="ECO:0007669"/>
    <property type="project" value="UniProtKB-ARBA"/>
</dbReference>
<feature type="transmembrane region" description="Helical" evidence="1">
    <location>
        <begin position="188"/>
        <end position="211"/>
    </location>
</feature>
<feature type="transmembrane region" description="Helical" evidence="1">
    <location>
        <begin position="243"/>
        <end position="260"/>
    </location>
</feature>
<keyword evidence="4" id="KW-1185">Reference proteome</keyword>
<reference evidence="3" key="1">
    <citation type="journal article" date="2020" name="Int. J. Syst. Evol. Microbiol.">
        <title>Aquipluma nitroreducens gen. nov. sp. nov., a novel facultatively anaerobic bacterium isolated from a freshwater lake.</title>
        <authorList>
            <person name="Watanabe M."/>
            <person name="Kojima H."/>
            <person name="Fukui M."/>
        </authorList>
    </citation>
    <scope>NUCLEOTIDE SEQUENCE</scope>
    <source>
        <strain evidence="3">MeG22</strain>
    </source>
</reference>
<dbReference type="RefSeq" id="WP_318349430.1">
    <property type="nucleotide sequence ID" value="NZ_AP018694.1"/>
</dbReference>
<dbReference type="AlphaFoldDB" id="A0A5K7S4C2"/>
<gene>
    <name evidence="3" type="ORF">AQPE_0487</name>
</gene>
<feature type="transmembrane region" description="Helical" evidence="1">
    <location>
        <begin position="51"/>
        <end position="70"/>
    </location>
</feature>
<evidence type="ECO:0000313" key="4">
    <source>
        <dbReference type="Proteomes" id="UP001193389"/>
    </source>
</evidence>
<feature type="transmembrane region" description="Helical" evidence="1">
    <location>
        <begin position="90"/>
        <end position="116"/>
    </location>
</feature>
<evidence type="ECO:0000313" key="3">
    <source>
        <dbReference type="EMBL" id="BBE16349.1"/>
    </source>
</evidence>
<feature type="transmembrane region" description="Helical" evidence="1">
    <location>
        <begin position="128"/>
        <end position="145"/>
    </location>
</feature>
<proteinExistence type="predicted"/>
<dbReference type="Pfam" id="PF02517">
    <property type="entry name" value="Rce1-like"/>
    <property type="match status" value="1"/>
</dbReference>
<keyword evidence="1" id="KW-0472">Membrane</keyword>
<dbReference type="InterPro" id="IPR003675">
    <property type="entry name" value="Rce1/LyrA-like_dom"/>
</dbReference>
<feature type="domain" description="CAAX prenyl protease 2/Lysostaphin resistance protein A-like" evidence="2">
    <location>
        <begin position="131"/>
        <end position="221"/>
    </location>
</feature>
<feature type="transmembrane region" description="Helical" evidence="1">
    <location>
        <begin position="20"/>
        <end position="39"/>
    </location>
</feature>
<dbReference type="PANTHER" id="PTHR39430:SF1">
    <property type="entry name" value="PROTEASE"/>
    <property type="match status" value="1"/>
</dbReference>
<dbReference type="KEGG" id="anf:AQPE_0487"/>
<protein>
    <recommendedName>
        <fullName evidence="2">CAAX prenyl protease 2/Lysostaphin resistance protein A-like domain-containing protein</fullName>
    </recommendedName>
</protein>
<dbReference type="PANTHER" id="PTHR39430">
    <property type="entry name" value="MEMBRANE-ASSOCIATED PROTEASE-RELATED"/>
    <property type="match status" value="1"/>
</dbReference>
<keyword evidence="1" id="KW-0812">Transmembrane</keyword>